<protein>
    <submittedName>
        <fullName evidence="3">Uncharacterized protein</fullName>
    </submittedName>
</protein>
<keyword evidence="4" id="KW-1185">Reference proteome</keyword>
<keyword evidence="2" id="KW-0732">Signal</keyword>
<dbReference type="Gene3D" id="2.60.120.200">
    <property type="match status" value="1"/>
</dbReference>
<evidence type="ECO:0000256" key="1">
    <source>
        <dbReference type="SAM" id="MobiDB-lite"/>
    </source>
</evidence>
<accession>A0ABW2JU94</accession>
<proteinExistence type="predicted"/>
<dbReference type="InterPro" id="IPR013320">
    <property type="entry name" value="ConA-like_dom_sf"/>
</dbReference>
<sequence>MAAAAAVTLSLLSPLTAHAEEIAQEAFTGASLGAGQWYSSADGAGDTSGWACLTAAEARKGPLGQCPDGKVDEPGRGALRLTSNKPDQSGFLLSEKAFPSAEGMRFKVDFASYDSEVAADGISLFLLDGAAKRPKKPGQMGGGLGYTGIEGGYLGVGLDEYGNFSNAGEGGRKPNSVTVRGASRIEGDGRPNPVVTGRQLKQPLAVPTAKKRADAKRTAYVDLLPTGMLSVAIDFHDGRGPVKVIDPVDLSGKIEGQPKVPETLRVGIAAGTGMRASTHDVWNASIETVEANVTSSLKPDGPLTPGADVGWTMTTANDKVAARTKGEVKVEHTFPKGVLPGEATGDGWTCRTKRQQVGCTYDAGGAKAIEPGRRFPPVTFTTKVEADAAGQGAVKSSVQAQGGHRAPAVEIPLTFAKGPKEVQEPQATKAPRLVADIRPATAYEDGSWAETLLKGGKGYVNAVLGNHDDVPVKGPISFVYDFPVGITPLRAGGSTENFWKDECTVAGQRVTCTTKRDVPANLTLGEVPIEVEVAKDAPDELAGTYTLTKGPDNRDVQRSKSAFKLKDLPPPPLSATLTPKDGWEGSTTEALKPGSNAMDVTVNNNTDALVNDRVSFWLKPREGARIKTVGGQAYWGSVCRIADSGWVICARQDDGIPARGSYKPMTVEVMVDEGVDEVVFDYYAYTGGNPDDSSDQPFSTVAVPVKR</sequence>
<feature type="region of interest" description="Disordered" evidence="1">
    <location>
        <begin position="564"/>
        <end position="584"/>
    </location>
</feature>
<gene>
    <name evidence="3" type="ORF">ACFQVC_32425</name>
</gene>
<evidence type="ECO:0000313" key="3">
    <source>
        <dbReference type="EMBL" id="MFC7308905.1"/>
    </source>
</evidence>
<comment type="caution">
    <text evidence="3">The sequence shown here is derived from an EMBL/GenBank/DDBJ whole genome shotgun (WGS) entry which is preliminary data.</text>
</comment>
<dbReference type="EMBL" id="JBHTCF010000018">
    <property type="protein sequence ID" value="MFC7308905.1"/>
    <property type="molecule type" value="Genomic_DNA"/>
</dbReference>
<dbReference type="SUPFAM" id="SSF49899">
    <property type="entry name" value="Concanavalin A-like lectins/glucanases"/>
    <property type="match status" value="1"/>
</dbReference>
<feature type="signal peptide" evidence="2">
    <location>
        <begin position="1"/>
        <end position="19"/>
    </location>
</feature>
<reference evidence="4" key="1">
    <citation type="journal article" date="2019" name="Int. J. Syst. Evol. Microbiol.">
        <title>The Global Catalogue of Microorganisms (GCM) 10K type strain sequencing project: providing services to taxonomists for standard genome sequencing and annotation.</title>
        <authorList>
            <consortium name="The Broad Institute Genomics Platform"/>
            <consortium name="The Broad Institute Genome Sequencing Center for Infectious Disease"/>
            <person name="Wu L."/>
            <person name="Ma J."/>
        </authorList>
    </citation>
    <scope>NUCLEOTIDE SEQUENCE [LARGE SCALE GENOMIC DNA]</scope>
    <source>
        <strain evidence="4">SYNS20</strain>
    </source>
</reference>
<dbReference type="Proteomes" id="UP001596523">
    <property type="component" value="Unassembled WGS sequence"/>
</dbReference>
<evidence type="ECO:0000313" key="4">
    <source>
        <dbReference type="Proteomes" id="UP001596523"/>
    </source>
</evidence>
<evidence type="ECO:0000256" key="2">
    <source>
        <dbReference type="SAM" id="SignalP"/>
    </source>
</evidence>
<name>A0ABW2JU94_9ACTN</name>
<feature type="chain" id="PRO_5047265470" evidence="2">
    <location>
        <begin position="20"/>
        <end position="707"/>
    </location>
</feature>
<organism evidence="3 4">
    <name type="scientific">Streptomyces monticola</name>
    <dbReference type="NCBI Taxonomy" id="2666263"/>
    <lineage>
        <taxon>Bacteria</taxon>
        <taxon>Bacillati</taxon>
        <taxon>Actinomycetota</taxon>
        <taxon>Actinomycetes</taxon>
        <taxon>Kitasatosporales</taxon>
        <taxon>Streptomycetaceae</taxon>
        <taxon>Streptomyces</taxon>
    </lineage>
</organism>